<organism evidence="1 2">
    <name type="scientific">Colletotrichum higginsianum (strain IMI 349063)</name>
    <name type="common">Crucifer anthracnose fungus</name>
    <dbReference type="NCBI Taxonomy" id="759273"/>
    <lineage>
        <taxon>Eukaryota</taxon>
        <taxon>Fungi</taxon>
        <taxon>Dikarya</taxon>
        <taxon>Ascomycota</taxon>
        <taxon>Pezizomycotina</taxon>
        <taxon>Sordariomycetes</taxon>
        <taxon>Hypocreomycetidae</taxon>
        <taxon>Glomerellales</taxon>
        <taxon>Glomerellaceae</taxon>
        <taxon>Colletotrichum</taxon>
        <taxon>Colletotrichum destructivum species complex</taxon>
    </lineage>
</organism>
<dbReference type="RefSeq" id="XP_018164469.1">
    <property type="nucleotide sequence ID" value="XM_018296107.1"/>
</dbReference>
<name>A0A1B7YVH3_COLHI</name>
<accession>A0A1B7YVH3</accession>
<comment type="caution">
    <text evidence="1">The sequence shown here is derived from an EMBL/GenBank/DDBJ whole genome shotgun (WGS) entry which is preliminary data.</text>
</comment>
<protein>
    <submittedName>
        <fullName evidence="1">Uncharacterized protein</fullName>
    </submittedName>
</protein>
<dbReference type="VEuPathDB" id="FungiDB:CH63R_01132"/>
<dbReference type="KEGG" id="chig:CH63R_01132"/>
<sequence length="175" mass="19663">MATAETVDLGRVHEPKEESIRVFRQIEQELKKELLHIRHEYRNQSLAILMVIPARARGRIFPGSGKNTPPTFPGPSSHIRAAEHLDDQQLVAFGPGDFVAVRVAVSAYGIHLFGKVHVPALPDSGPAYIHFRVFVPGGEPPKLHSIHTEEKEQPDGDRTYRAIFTKDDVLEWFDT</sequence>
<gene>
    <name evidence="1" type="ORF">CH63R_01132</name>
</gene>
<reference evidence="2" key="1">
    <citation type="journal article" date="2017" name="BMC Genomics">
        <title>Gapless genome assembly of Colletotrichum higginsianum reveals chromosome structure and association of transposable elements with secondary metabolite gene clusters.</title>
        <authorList>
            <person name="Dallery J.-F."/>
            <person name="Lapalu N."/>
            <person name="Zampounis A."/>
            <person name="Pigne S."/>
            <person name="Luyten I."/>
            <person name="Amselem J."/>
            <person name="Wittenberg A.H.J."/>
            <person name="Zhou S."/>
            <person name="de Queiroz M.V."/>
            <person name="Robin G.P."/>
            <person name="Auger A."/>
            <person name="Hainaut M."/>
            <person name="Henrissat B."/>
            <person name="Kim K.-T."/>
            <person name="Lee Y.-H."/>
            <person name="Lespinet O."/>
            <person name="Schwartz D.C."/>
            <person name="Thon M.R."/>
            <person name="O'Connell R.J."/>
        </authorList>
    </citation>
    <scope>NUCLEOTIDE SEQUENCE [LARGE SCALE GENOMIC DNA]</scope>
    <source>
        <strain evidence="2">IMI 349063</strain>
    </source>
</reference>
<keyword evidence="2" id="KW-1185">Reference proteome</keyword>
<evidence type="ECO:0000313" key="1">
    <source>
        <dbReference type="EMBL" id="OBR15952.1"/>
    </source>
</evidence>
<evidence type="ECO:0000313" key="2">
    <source>
        <dbReference type="Proteomes" id="UP000092177"/>
    </source>
</evidence>
<dbReference type="OrthoDB" id="3344950at2759"/>
<dbReference type="Proteomes" id="UP000092177">
    <property type="component" value="Chromosome 1"/>
</dbReference>
<proteinExistence type="predicted"/>
<dbReference type="GeneID" id="28860214"/>
<dbReference type="AlphaFoldDB" id="A0A1B7YVH3"/>
<dbReference type="EMBL" id="LTAN01000001">
    <property type="protein sequence ID" value="OBR15952.1"/>
    <property type="molecule type" value="Genomic_DNA"/>
</dbReference>